<dbReference type="Gene3D" id="1.20.120.530">
    <property type="entry name" value="GntR ligand-binding domain-like"/>
    <property type="match status" value="1"/>
</dbReference>
<protein>
    <submittedName>
        <fullName evidence="5">FadR/GntR family transcriptional regulator</fullName>
    </submittedName>
</protein>
<dbReference type="Proteomes" id="UP001500603">
    <property type="component" value="Unassembled WGS sequence"/>
</dbReference>
<evidence type="ECO:0000313" key="5">
    <source>
        <dbReference type="EMBL" id="GAA5060608.1"/>
    </source>
</evidence>
<evidence type="ECO:0000256" key="3">
    <source>
        <dbReference type="ARBA" id="ARBA00023163"/>
    </source>
</evidence>
<evidence type="ECO:0000313" key="6">
    <source>
        <dbReference type="Proteomes" id="UP001500603"/>
    </source>
</evidence>
<evidence type="ECO:0000256" key="1">
    <source>
        <dbReference type="ARBA" id="ARBA00023015"/>
    </source>
</evidence>
<dbReference type="SMART" id="SM00345">
    <property type="entry name" value="HTH_GNTR"/>
    <property type="match status" value="1"/>
</dbReference>
<feature type="domain" description="HTH gntR-type" evidence="4">
    <location>
        <begin position="2"/>
        <end position="69"/>
    </location>
</feature>
<keyword evidence="6" id="KW-1185">Reference proteome</keyword>
<dbReference type="PANTHER" id="PTHR43537:SF5">
    <property type="entry name" value="UXU OPERON TRANSCRIPTIONAL REGULATOR"/>
    <property type="match status" value="1"/>
</dbReference>
<keyword evidence="1" id="KW-0805">Transcription regulation</keyword>
<reference evidence="6" key="1">
    <citation type="journal article" date="2019" name="Int. J. Syst. Evol. Microbiol.">
        <title>The Global Catalogue of Microorganisms (GCM) 10K type strain sequencing project: providing services to taxonomists for standard genome sequencing and annotation.</title>
        <authorList>
            <consortium name="The Broad Institute Genomics Platform"/>
            <consortium name="The Broad Institute Genome Sequencing Center for Infectious Disease"/>
            <person name="Wu L."/>
            <person name="Ma J."/>
        </authorList>
    </citation>
    <scope>NUCLEOTIDE SEQUENCE [LARGE SCALE GENOMIC DNA]</scope>
    <source>
        <strain evidence="6">JCM 18298</strain>
    </source>
</reference>
<gene>
    <name evidence="5" type="ORF">GCM10023318_42280</name>
</gene>
<accession>A0ABP9KQ44</accession>
<evidence type="ECO:0000259" key="4">
    <source>
        <dbReference type="PROSITE" id="PS50949"/>
    </source>
</evidence>
<dbReference type="SUPFAM" id="SSF46785">
    <property type="entry name" value="Winged helix' DNA-binding domain"/>
    <property type="match status" value="1"/>
</dbReference>
<dbReference type="SMART" id="SM00895">
    <property type="entry name" value="FCD"/>
    <property type="match status" value="1"/>
</dbReference>
<dbReference type="InterPro" id="IPR036390">
    <property type="entry name" value="WH_DNA-bd_sf"/>
</dbReference>
<keyword evidence="2" id="KW-0238">DNA-binding</keyword>
<dbReference type="InterPro" id="IPR036388">
    <property type="entry name" value="WH-like_DNA-bd_sf"/>
</dbReference>
<dbReference type="Pfam" id="PF07729">
    <property type="entry name" value="FCD"/>
    <property type="match status" value="1"/>
</dbReference>
<organism evidence="5 6">
    <name type="scientific">Nocardia callitridis</name>
    <dbReference type="NCBI Taxonomy" id="648753"/>
    <lineage>
        <taxon>Bacteria</taxon>
        <taxon>Bacillati</taxon>
        <taxon>Actinomycetota</taxon>
        <taxon>Actinomycetes</taxon>
        <taxon>Mycobacteriales</taxon>
        <taxon>Nocardiaceae</taxon>
        <taxon>Nocardia</taxon>
    </lineage>
</organism>
<dbReference type="InterPro" id="IPR011711">
    <property type="entry name" value="GntR_C"/>
</dbReference>
<dbReference type="InterPro" id="IPR008920">
    <property type="entry name" value="TF_FadR/GntR_C"/>
</dbReference>
<dbReference type="Pfam" id="PF00392">
    <property type="entry name" value="GntR"/>
    <property type="match status" value="1"/>
</dbReference>
<dbReference type="PRINTS" id="PR00035">
    <property type="entry name" value="HTHGNTR"/>
</dbReference>
<keyword evidence="3" id="KW-0804">Transcription</keyword>
<evidence type="ECO:0000256" key="2">
    <source>
        <dbReference type="ARBA" id="ARBA00023125"/>
    </source>
</evidence>
<dbReference type="SUPFAM" id="SSF48008">
    <property type="entry name" value="GntR ligand-binding domain-like"/>
    <property type="match status" value="1"/>
</dbReference>
<proteinExistence type="predicted"/>
<sequence>MADPLESLVVRLIELSAHTEGGARRLPPERQLVEKLEISRGALREQLAMLEYLGVLRRRQGHGTYLDVPDASLFRTSFTLMHRLGYLSTAQFVQAREMVEEAIAAQAALEITDDDLIELRAIVDKMVARTAAGDQEGALNADLEFHNYLYETVDNPVFNMMNEGLGTVLRESIRARRCLAVDIEHTDADGAINTDTVHFGIVDALATRDPELARAAMHKHFIDFSALSLQARTETGTQS</sequence>
<dbReference type="EMBL" id="BAABJM010000004">
    <property type="protein sequence ID" value="GAA5060608.1"/>
    <property type="molecule type" value="Genomic_DNA"/>
</dbReference>
<name>A0ABP9KQ44_9NOCA</name>
<dbReference type="Gene3D" id="1.10.10.10">
    <property type="entry name" value="Winged helix-like DNA-binding domain superfamily/Winged helix DNA-binding domain"/>
    <property type="match status" value="1"/>
</dbReference>
<dbReference type="InterPro" id="IPR000524">
    <property type="entry name" value="Tscrpt_reg_HTH_GntR"/>
</dbReference>
<dbReference type="PROSITE" id="PS50949">
    <property type="entry name" value="HTH_GNTR"/>
    <property type="match status" value="1"/>
</dbReference>
<comment type="caution">
    <text evidence="5">The sequence shown here is derived from an EMBL/GenBank/DDBJ whole genome shotgun (WGS) entry which is preliminary data.</text>
</comment>
<dbReference type="RefSeq" id="WP_345497299.1">
    <property type="nucleotide sequence ID" value="NZ_BAABJM010000004.1"/>
</dbReference>
<dbReference type="PANTHER" id="PTHR43537">
    <property type="entry name" value="TRANSCRIPTIONAL REGULATOR, GNTR FAMILY"/>
    <property type="match status" value="1"/>
</dbReference>